<dbReference type="InterPro" id="IPR022398">
    <property type="entry name" value="Peptidase_S8_His-AS"/>
</dbReference>
<dbReference type="GO" id="GO:0016485">
    <property type="term" value="P:protein processing"/>
    <property type="evidence" value="ECO:0007669"/>
    <property type="project" value="TreeGrafter"/>
</dbReference>
<dbReference type="InterPro" id="IPR034182">
    <property type="entry name" value="Kexin/furin"/>
</dbReference>
<dbReference type="PANTHER" id="PTHR42884">
    <property type="entry name" value="PROPROTEIN CONVERTASE SUBTILISIN/KEXIN-RELATED"/>
    <property type="match status" value="1"/>
</dbReference>
<dbReference type="InterPro" id="IPR000209">
    <property type="entry name" value="Peptidase_S8/S53_dom"/>
</dbReference>
<feature type="compositionally biased region" description="Low complexity" evidence="12">
    <location>
        <begin position="792"/>
        <end position="820"/>
    </location>
</feature>
<protein>
    <recommendedName>
        <fullName evidence="9">subtilisin</fullName>
        <ecNumber evidence="9">3.4.21.62</ecNumber>
    </recommendedName>
</protein>
<dbReference type="Pfam" id="PF01483">
    <property type="entry name" value="P_proprotein"/>
    <property type="match status" value="2"/>
</dbReference>
<evidence type="ECO:0000256" key="7">
    <source>
        <dbReference type="ARBA" id="ARBA00023180"/>
    </source>
</evidence>
<keyword evidence="15" id="KW-1185">Reference proteome</keyword>
<dbReference type="EMBL" id="CAICTM010000216">
    <property type="protein sequence ID" value="CAB9505040.1"/>
    <property type="molecule type" value="Genomic_DNA"/>
</dbReference>
<dbReference type="GO" id="GO:0005737">
    <property type="term" value="C:cytoplasm"/>
    <property type="evidence" value="ECO:0007669"/>
    <property type="project" value="UniProtKB-ARBA"/>
</dbReference>
<dbReference type="SUPFAM" id="SSF49785">
    <property type="entry name" value="Galactose-binding domain-like"/>
    <property type="match status" value="2"/>
</dbReference>
<comment type="caution">
    <text evidence="11">Lacks conserved residue(s) required for the propagation of feature annotation.</text>
</comment>
<feature type="active site" description="Charge relay system" evidence="10 11">
    <location>
        <position position="216"/>
    </location>
</feature>
<dbReference type="PROSITE" id="PS51892">
    <property type="entry name" value="SUBTILASE"/>
    <property type="match status" value="2"/>
</dbReference>
<feature type="active site" description="Charge relay system" evidence="10 11">
    <location>
        <position position="461"/>
    </location>
</feature>
<evidence type="ECO:0000256" key="3">
    <source>
        <dbReference type="ARBA" id="ARBA00022729"/>
    </source>
</evidence>
<comment type="similarity">
    <text evidence="1">Belongs to the peptidase S8 family. Furin subfamily.</text>
</comment>
<dbReference type="InterPro" id="IPR036852">
    <property type="entry name" value="Peptidase_S8/S53_dom_sf"/>
</dbReference>
<dbReference type="OrthoDB" id="44525at2759"/>
<dbReference type="InterPro" id="IPR016201">
    <property type="entry name" value="PSI"/>
</dbReference>
<dbReference type="InterPro" id="IPR008979">
    <property type="entry name" value="Galactose-bd-like_sf"/>
</dbReference>
<evidence type="ECO:0000256" key="2">
    <source>
        <dbReference type="ARBA" id="ARBA00022670"/>
    </source>
</evidence>
<evidence type="ECO:0000256" key="8">
    <source>
        <dbReference type="ARBA" id="ARBA00023529"/>
    </source>
</evidence>
<feature type="compositionally biased region" description="Polar residues" evidence="12">
    <location>
        <begin position="771"/>
        <end position="787"/>
    </location>
</feature>
<keyword evidence="5 11" id="KW-0720">Serine protease</keyword>
<organism evidence="14 15">
    <name type="scientific">Seminavis robusta</name>
    <dbReference type="NCBI Taxonomy" id="568900"/>
    <lineage>
        <taxon>Eukaryota</taxon>
        <taxon>Sar</taxon>
        <taxon>Stramenopiles</taxon>
        <taxon>Ochrophyta</taxon>
        <taxon>Bacillariophyta</taxon>
        <taxon>Bacillariophyceae</taxon>
        <taxon>Bacillariophycidae</taxon>
        <taxon>Naviculales</taxon>
        <taxon>Naviculaceae</taxon>
        <taxon>Seminavis</taxon>
    </lineage>
</organism>
<evidence type="ECO:0000256" key="5">
    <source>
        <dbReference type="ARBA" id="ARBA00022825"/>
    </source>
</evidence>
<evidence type="ECO:0000259" key="13">
    <source>
        <dbReference type="PROSITE" id="PS51829"/>
    </source>
</evidence>
<reference evidence="14" key="1">
    <citation type="submission" date="2020-06" db="EMBL/GenBank/DDBJ databases">
        <authorList>
            <consortium name="Plant Systems Biology data submission"/>
        </authorList>
    </citation>
    <scope>NUCLEOTIDE SEQUENCE</scope>
    <source>
        <strain evidence="14">D6</strain>
    </source>
</reference>
<keyword evidence="3" id="KW-0732">Signal</keyword>
<evidence type="ECO:0000256" key="9">
    <source>
        <dbReference type="ARBA" id="ARBA00023619"/>
    </source>
</evidence>
<gene>
    <name evidence="14" type="ORF">SEMRO_217_G089660.1</name>
</gene>
<evidence type="ECO:0000256" key="12">
    <source>
        <dbReference type="SAM" id="MobiDB-lite"/>
    </source>
</evidence>
<evidence type="ECO:0000256" key="6">
    <source>
        <dbReference type="ARBA" id="ARBA00022837"/>
    </source>
</evidence>
<proteinExistence type="inferred from homology"/>
<evidence type="ECO:0000256" key="4">
    <source>
        <dbReference type="ARBA" id="ARBA00022801"/>
    </source>
</evidence>
<evidence type="ECO:0000256" key="10">
    <source>
        <dbReference type="PIRSR" id="PIRSR615500-1"/>
    </source>
</evidence>
<keyword evidence="7" id="KW-0325">Glycoprotein</keyword>
<dbReference type="GO" id="GO:0004252">
    <property type="term" value="F:serine-type endopeptidase activity"/>
    <property type="evidence" value="ECO:0007669"/>
    <property type="project" value="UniProtKB-UniRule"/>
</dbReference>
<feature type="domain" description="P/Homo B" evidence="13">
    <location>
        <begin position="1322"/>
        <end position="1463"/>
    </location>
</feature>
<feature type="region of interest" description="Disordered" evidence="12">
    <location>
        <begin position="1"/>
        <end position="27"/>
    </location>
</feature>
<dbReference type="SMART" id="SM00423">
    <property type="entry name" value="PSI"/>
    <property type="match status" value="2"/>
</dbReference>
<dbReference type="Gene3D" id="3.40.50.200">
    <property type="entry name" value="Peptidase S8/S53 domain"/>
    <property type="match status" value="3"/>
</dbReference>
<accession>A0A9N8DQV5</accession>
<dbReference type="Proteomes" id="UP001153069">
    <property type="component" value="Unassembled WGS sequence"/>
</dbReference>
<feature type="compositionally biased region" description="Polar residues" evidence="12">
    <location>
        <begin position="1"/>
        <end position="11"/>
    </location>
</feature>
<comment type="catalytic activity">
    <reaction evidence="8">
        <text>Hydrolysis of proteins with broad specificity for peptide bonds, and a preference for a large uncharged residue in P1. Hydrolyzes peptide amides.</text>
        <dbReference type="EC" id="3.4.21.62"/>
    </reaction>
</comment>
<evidence type="ECO:0000313" key="14">
    <source>
        <dbReference type="EMBL" id="CAB9505040.1"/>
    </source>
</evidence>
<comment type="caution">
    <text evidence="14">The sequence shown here is derived from an EMBL/GenBank/DDBJ whole genome shotgun (WGS) entry which is preliminary data.</text>
</comment>
<evidence type="ECO:0000256" key="11">
    <source>
        <dbReference type="PROSITE-ProRule" id="PRU01240"/>
    </source>
</evidence>
<dbReference type="PRINTS" id="PR00723">
    <property type="entry name" value="SUBTILISIN"/>
</dbReference>
<dbReference type="PROSITE" id="PS00137">
    <property type="entry name" value="SUBTILASE_HIS"/>
    <property type="match status" value="2"/>
</dbReference>
<sequence length="1625" mass="172439">MKTRRNISVASNKKKKRESLPQNNPRKRPMLLPVAAAASVLWTSSVSAQSCDFNNDKCPYQFDGECDANVYCSANSDCFDCDPCAGFNLDCGLCTAAGCMWCPYDASCLSAAVGESVWDLHPQRQPGCRSASDWQADCTVNPDNVFTDPLYSSMQWIFSLIRVEEVWRQGITGAGIHVRVNDDGVDATHPEFVDHFDVANSCEIYLPRENVADDNHGTACASIIAGAQDNGVCAVGIAPDATLSACNAFADPNFSGLEDASNLFMTHLEVVDIISNSWGPTPCKKVEVQQRQSTSTVCPFQVDTQDSPCEPCGGVNQFDSTTWECEAGITKYCSKYYELDPIACGEYLDLYVTCDFHTLSQGNEEGFAQIIAQGRGGKGPIITFAGGNDYRLGVDANSDGMVNSRYTIGVGAVGKDGKHASYSTIGAAVFIVAPGGDSEALSNNIVANPGGGCHDITIGTSFATPVVSGVAALILQANPELTYRDVQGVMQRTAQLVDLDTDTSWVTNGAGISHSYKYGFGLIDAAAAVTTAQTWVNWGPEKQIMVESGTIDVPIPDNTASPNGALAVLTITEEDVIAAAGVNNIQLEAVVLYLELVHGSRGDVQVTLTSPQGTPSILAPSKRPENTIFDSTQRWKLMTLRSWGENPVGTWTLEIADEKAGLIEDCVDRLWQANSDGLFWVCDDFIPITDCSSPTQVAPSLQLMEFMGLTIFDACCACGGGVDATALDQRLVSWRMIAYGHEHQATPETPPPTAPPSSQSTATATTTQTPIASNQSTAIPQGNQTLIPGNGTATPATQTPATQTPATQTPATQTPSTTQTVVPAVQTVSPAPVPTTQTPAVSGLPPVDSASCAYRSDTCPVHVQFDRQCDEAAQGCPDCFDCDPCQAYSYDCANCVANGCVWCPGDAICLSVALDAQYWATYSGQVISSCPAASDWTNTCVRTPTNVFADPLYDAMALSYKMIKVEEVWRQGVTGAGVHVRVNDKTGVDGNHAELSTKFDIANSCTDYLPTTAADDHGTGVASIIAAANNNECAVGIAPGATVSACKIPENNDAAEAQAFLEKFQTVDISTNSYGPDTCINTVTSSRNLQNLPCPFSRDYDLSPCDICGATFGQTLTDQCLQAVAQYCDRYFEVDQTACTDYMHFFVTCSYHFLPTAIHDAWTRTITEGRSGKGIVYVVSAGNLYNRRANSNANSMVNSRFTMAIGAVGKDGLHASYSTAGSSVFLSAPGGDFEDVSGNIVAKPMGGCQDVSVGTDFAAPVVSGVVALMLSVAPDLTWRDVQGVLASTAQVVDATDASWAINAAGIRFSHKYGFGLVDAAAAVASSRTWQNWGNEIEIVGDTGELNTVIQDLTQFDVTMTVSDPRNLKVEGVEVFLDLPHHSRGDLRITLRSPGGTDSVLAEEKRPINQQFTTEQRWKFLSYAAWGESPVGNWVLTIGDLRPGLLSTCSDLAWGVEQNGQSFSCDAIKNAGVTDCSTQFDQAIIMATFEGRTAVDACCVCGGGQEVTEVTNVLNSWRMLIYAHDADVTPAPVALPVTAVPAGTGAPVVTQAPVPARPTNAAPVPLTSAVVMTTAPGITRPWITNGASDATSDGLPTARAELQKMTSLLTLLVMSLTAPCFLLAML</sequence>
<dbReference type="PROSITE" id="PS00138">
    <property type="entry name" value="SUBTILASE_SER"/>
    <property type="match status" value="1"/>
</dbReference>
<dbReference type="GO" id="GO:0012505">
    <property type="term" value="C:endomembrane system"/>
    <property type="evidence" value="ECO:0007669"/>
    <property type="project" value="UniProtKB-ARBA"/>
</dbReference>
<dbReference type="Pfam" id="PF00082">
    <property type="entry name" value="Peptidase_S8"/>
    <property type="match status" value="2"/>
</dbReference>
<keyword evidence="2 11" id="KW-0645">Protease</keyword>
<feature type="compositionally biased region" description="Low complexity" evidence="12">
    <location>
        <begin position="756"/>
        <end position="770"/>
    </location>
</feature>
<feature type="region of interest" description="Disordered" evidence="12">
    <location>
        <begin position="743"/>
        <end position="820"/>
    </location>
</feature>
<feature type="domain" description="P/Homo B" evidence="13">
    <location>
        <begin position="538"/>
        <end position="744"/>
    </location>
</feature>
<dbReference type="EC" id="3.4.21.62" evidence="9"/>
<dbReference type="InterPro" id="IPR023828">
    <property type="entry name" value="Peptidase_S8_Ser-AS"/>
</dbReference>
<keyword evidence="6" id="KW-0106">Calcium</keyword>
<name>A0A9N8DQV5_9STRA</name>
<dbReference type="PROSITE" id="PS51829">
    <property type="entry name" value="P_HOMO_B"/>
    <property type="match status" value="2"/>
</dbReference>
<dbReference type="InterPro" id="IPR002884">
    <property type="entry name" value="P_dom"/>
</dbReference>
<dbReference type="Gene3D" id="2.60.120.260">
    <property type="entry name" value="Galactose-binding domain-like"/>
    <property type="match status" value="2"/>
</dbReference>
<evidence type="ECO:0000313" key="15">
    <source>
        <dbReference type="Proteomes" id="UP001153069"/>
    </source>
</evidence>
<evidence type="ECO:0000256" key="1">
    <source>
        <dbReference type="ARBA" id="ARBA00005325"/>
    </source>
</evidence>
<keyword evidence="4 11" id="KW-0378">Hydrolase</keyword>
<feature type="active site" description="Charge relay system" evidence="10 11">
    <location>
        <position position="182"/>
    </location>
</feature>
<dbReference type="PANTHER" id="PTHR42884:SF14">
    <property type="entry name" value="NEUROENDOCRINE CONVERTASE 1"/>
    <property type="match status" value="1"/>
</dbReference>
<dbReference type="SUPFAM" id="SSF52743">
    <property type="entry name" value="Subtilisin-like"/>
    <property type="match status" value="2"/>
</dbReference>
<dbReference type="CDD" id="cd04059">
    <property type="entry name" value="Peptidases_S8_Protein_convertases_Kexins_Furin-like"/>
    <property type="match status" value="1"/>
</dbReference>
<dbReference type="InterPro" id="IPR015500">
    <property type="entry name" value="Peptidase_S8_subtilisin-rel"/>
</dbReference>
<dbReference type="GO" id="GO:0016020">
    <property type="term" value="C:membrane"/>
    <property type="evidence" value="ECO:0007669"/>
    <property type="project" value="TreeGrafter"/>
</dbReference>